<evidence type="ECO:0008006" key="3">
    <source>
        <dbReference type="Google" id="ProtNLM"/>
    </source>
</evidence>
<proteinExistence type="predicted"/>
<dbReference type="SUPFAM" id="SSF53335">
    <property type="entry name" value="S-adenosyl-L-methionine-dependent methyltransferases"/>
    <property type="match status" value="1"/>
</dbReference>
<dbReference type="AlphaFoldDB" id="A0AAD8XUS5"/>
<keyword evidence="2" id="KW-1185">Reference proteome</keyword>
<accession>A0AAD8XUS5</accession>
<dbReference type="InterPro" id="IPR029063">
    <property type="entry name" value="SAM-dependent_MTases_sf"/>
</dbReference>
<gene>
    <name evidence="1" type="ORF">QTG54_015392</name>
</gene>
<comment type="caution">
    <text evidence="1">The sequence shown here is derived from an EMBL/GenBank/DDBJ whole genome shotgun (WGS) entry which is preliminary data.</text>
</comment>
<name>A0AAD8XUS5_9STRA</name>
<dbReference type="Proteomes" id="UP001224775">
    <property type="component" value="Unassembled WGS sequence"/>
</dbReference>
<sequence length="176" mass="19819">MDAQGLIVTHAAISKSNGTIPFPSGKAGRENLGIANCDGREADGVNCVNVDMFSLDTYVQKFVHHDGPIDFLSIDLEGFDIDLSETIRLLDETYNFTCYWPGYDGNIWRITDCWLDYYDLHFWSNVACVNRGVEQMKDVAEDMERLFLETLEKGIGLVMDVDHRGGNFQHAKTGDL</sequence>
<dbReference type="Gene3D" id="3.40.50.150">
    <property type="entry name" value="Vaccinia Virus protein VP39"/>
    <property type="match status" value="1"/>
</dbReference>
<reference evidence="1" key="1">
    <citation type="submission" date="2023-06" db="EMBL/GenBank/DDBJ databases">
        <title>Survivors Of The Sea: Transcriptome response of Skeletonema marinoi to long-term dormancy.</title>
        <authorList>
            <person name="Pinder M.I.M."/>
            <person name="Kourtchenko O."/>
            <person name="Robertson E.K."/>
            <person name="Larsson T."/>
            <person name="Maumus F."/>
            <person name="Osuna-Cruz C.M."/>
            <person name="Vancaester E."/>
            <person name="Stenow R."/>
            <person name="Vandepoele K."/>
            <person name="Ploug H."/>
            <person name="Bruchert V."/>
            <person name="Godhe A."/>
            <person name="Topel M."/>
        </authorList>
    </citation>
    <scope>NUCLEOTIDE SEQUENCE</scope>
    <source>
        <strain evidence="1">R05AC</strain>
    </source>
</reference>
<evidence type="ECO:0000313" key="2">
    <source>
        <dbReference type="Proteomes" id="UP001224775"/>
    </source>
</evidence>
<protein>
    <recommendedName>
        <fullName evidence="3">Methyltransferase FkbM domain-containing protein</fullName>
    </recommendedName>
</protein>
<evidence type="ECO:0000313" key="1">
    <source>
        <dbReference type="EMBL" id="KAK1733865.1"/>
    </source>
</evidence>
<dbReference type="EMBL" id="JATAAI010000043">
    <property type="protein sequence ID" value="KAK1733865.1"/>
    <property type="molecule type" value="Genomic_DNA"/>
</dbReference>
<organism evidence="1 2">
    <name type="scientific">Skeletonema marinoi</name>
    <dbReference type="NCBI Taxonomy" id="267567"/>
    <lineage>
        <taxon>Eukaryota</taxon>
        <taxon>Sar</taxon>
        <taxon>Stramenopiles</taxon>
        <taxon>Ochrophyta</taxon>
        <taxon>Bacillariophyta</taxon>
        <taxon>Coscinodiscophyceae</taxon>
        <taxon>Thalassiosirophycidae</taxon>
        <taxon>Thalassiosirales</taxon>
        <taxon>Skeletonemataceae</taxon>
        <taxon>Skeletonema</taxon>
        <taxon>Skeletonema marinoi-dohrnii complex</taxon>
    </lineage>
</organism>